<evidence type="ECO:0000313" key="1">
    <source>
        <dbReference type="EMBL" id="RXK35658.1"/>
    </source>
</evidence>
<protein>
    <submittedName>
        <fullName evidence="1">Uncharacterized protein</fullName>
    </submittedName>
</protein>
<proteinExistence type="predicted"/>
<gene>
    <name evidence="1" type="ORF">M231_07088</name>
</gene>
<keyword evidence="2" id="KW-1185">Reference proteome</keyword>
<organism evidence="1 2">
    <name type="scientific">Tremella mesenterica</name>
    <name type="common">Jelly fungus</name>
    <dbReference type="NCBI Taxonomy" id="5217"/>
    <lineage>
        <taxon>Eukaryota</taxon>
        <taxon>Fungi</taxon>
        <taxon>Dikarya</taxon>
        <taxon>Basidiomycota</taxon>
        <taxon>Agaricomycotina</taxon>
        <taxon>Tremellomycetes</taxon>
        <taxon>Tremellales</taxon>
        <taxon>Tremellaceae</taxon>
        <taxon>Tremella</taxon>
    </lineage>
</organism>
<dbReference type="OrthoDB" id="2574887at2759"/>
<evidence type="ECO:0000313" key="2">
    <source>
        <dbReference type="Proteomes" id="UP000289152"/>
    </source>
</evidence>
<dbReference type="AlphaFoldDB" id="A0A4Q1BA57"/>
<name>A0A4Q1BA57_TREME</name>
<accession>A0A4Q1BA57</accession>
<comment type="caution">
    <text evidence="1">The sequence shown here is derived from an EMBL/GenBank/DDBJ whole genome shotgun (WGS) entry which is preliminary data.</text>
</comment>
<reference evidence="1 2" key="1">
    <citation type="submission" date="2016-06" db="EMBL/GenBank/DDBJ databases">
        <title>Evolution of pathogenesis and genome organization in the Tremellales.</title>
        <authorList>
            <person name="Cuomo C."/>
            <person name="Litvintseva A."/>
            <person name="Heitman J."/>
            <person name="Chen Y."/>
            <person name="Sun S."/>
            <person name="Springer D."/>
            <person name="Dromer F."/>
            <person name="Young S."/>
            <person name="Zeng Q."/>
            <person name="Chapman S."/>
            <person name="Gujja S."/>
            <person name="Saif S."/>
            <person name="Birren B."/>
        </authorList>
    </citation>
    <scope>NUCLEOTIDE SEQUENCE [LARGE SCALE GENOMIC DNA]</scope>
    <source>
        <strain evidence="1 2">ATCC 28783</strain>
    </source>
</reference>
<sequence>MPKSAEDVELYELKSLNPDEEPSLRSLEDEYTKTLRSLGWKWKTVIVGFRNEQGDFEPPQYTLPSLEEEEE</sequence>
<dbReference type="EMBL" id="SDIL01000127">
    <property type="protein sequence ID" value="RXK35658.1"/>
    <property type="molecule type" value="Genomic_DNA"/>
</dbReference>
<dbReference type="Proteomes" id="UP000289152">
    <property type="component" value="Unassembled WGS sequence"/>
</dbReference>
<dbReference type="InParanoid" id="A0A4Q1BA57"/>